<evidence type="ECO:0000313" key="2">
    <source>
        <dbReference type="Proteomes" id="UP000248924"/>
    </source>
</evidence>
<name>A0A2W2E3U2_9ACTN</name>
<keyword evidence="2" id="KW-1185">Reference proteome</keyword>
<dbReference type="OrthoDB" id="3398135at2"/>
<protein>
    <submittedName>
        <fullName evidence="1">Uncharacterized protein</fullName>
    </submittedName>
</protein>
<organism evidence="1 2">
    <name type="scientific">Micromonospora craterilacus</name>
    <dbReference type="NCBI Taxonomy" id="1655439"/>
    <lineage>
        <taxon>Bacteria</taxon>
        <taxon>Bacillati</taxon>
        <taxon>Actinomycetota</taxon>
        <taxon>Actinomycetes</taxon>
        <taxon>Micromonosporales</taxon>
        <taxon>Micromonosporaceae</taxon>
        <taxon>Micromonospora</taxon>
    </lineage>
</organism>
<evidence type="ECO:0000313" key="1">
    <source>
        <dbReference type="EMBL" id="PZG04307.1"/>
    </source>
</evidence>
<accession>A0A2W2E3U2</accession>
<gene>
    <name evidence="1" type="ORF">C1I95_33350</name>
</gene>
<dbReference type="EMBL" id="POTY01000423">
    <property type="protein sequence ID" value="PZG04307.1"/>
    <property type="molecule type" value="Genomic_DNA"/>
</dbReference>
<dbReference type="RefSeq" id="WP_111220042.1">
    <property type="nucleotide sequence ID" value="NZ_POTY01000423.1"/>
</dbReference>
<dbReference type="Proteomes" id="UP000248924">
    <property type="component" value="Unassembled WGS sequence"/>
</dbReference>
<proteinExistence type="predicted"/>
<reference evidence="1 2" key="1">
    <citation type="submission" date="2018-01" db="EMBL/GenBank/DDBJ databases">
        <title>Draft genome sequence of Jishengella sp. NA12.</title>
        <authorList>
            <person name="Sahin N."/>
            <person name="Ay H."/>
            <person name="Saygin H."/>
        </authorList>
    </citation>
    <scope>NUCLEOTIDE SEQUENCE [LARGE SCALE GENOMIC DNA]</scope>
    <source>
        <strain evidence="1 2">NA12</strain>
    </source>
</reference>
<sequence>MTFGPIDSCLWCIDQCTPAGIHDILGPVYVPCPTCLGPCQLCEGEGLFPADFACLPCFRQQMAALGLAPIMCAHCSGVVDLIPTDTHPEVIPHGDH</sequence>
<dbReference type="AlphaFoldDB" id="A0A2W2E3U2"/>
<comment type="caution">
    <text evidence="1">The sequence shown here is derived from an EMBL/GenBank/DDBJ whole genome shotgun (WGS) entry which is preliminary data.</text>
</comment>